<gene>
    <name evidence="2" type="ORF">GN330_08725</name>
</gene>
<keyword evidence="3" id="KW-1185">Reference proteome</keyword>
<evidence type="ECO:0000313" key="3">
    <source>
        <dbReference type="Proteomes" id="UP000463224"/>
    </source>
</evidence>
<sequence>MIRIFTTLALIFFALPVQATEAGWALLRGGGQVVLMRHAYALGTIEPPNFDIEKCNTQRNLSERGRNQARRLGSLIAARGAPVERVLSSRLCRALETARLAFGADAVEAFAPLDPPGEDETATAEALAATVEAVHGFSGSGNMIMVADLTVIKALTGRATREGEALIVAPDETGLVVLGRIVFN</sequence>
<dbReference type="Proteomes" id="UP000463224">
    <property type="component" value="Unassembled WGS sequence"/>
</dbReference>
<feature type="chain" id="PRO_5032863515" evidence="1">
    <location>
        <begin position="20"/>
        <end position="184"/>
    </location>
</feature>
<evidence type="ECO:0000313" key="2">
    <source>
        <dbReference type="EMBL" id="MVA97330.1"/>
    </source>
</evidence>
<evidence type="ECO:0000256" key="1">
    <source>
        <dbReference type="SAM" id="SignalP"/>
    </source>
</evidence>
<dbReference type="SUPFAM" id="SSF53254">
    <property type="entry name" value="Phosphoglycerate mutase-like"/>
    <property type="match status" value="1"/>
</dbReference>
<keyword evidence="1" id="KW-0732">Signal</keyword>
<accession>A0A844QH80</accession>
<dbReference type="CDD" id="cd07067">
    <property type="entry name" value="HP_PGM_like"/>
    <property type="match status" value="1"/>
</dbReference>
<dbReference type="InterPro" id="IPR029033">
    <property type="entry name" value="His_PPase_superfam"/>
</dbReference>
<name>A0A844QH80_9HYPH</name>
<dbReference type="Pfam" id="PF00300">
    <property type="entry name" value="His_Phos_1"/>
    <property type="match status" value="1"/>
</dbReference>
<organism evidence="2 3">
    <name type="scientific">Nitratireductor arenosus</name>
    <dbReference type="NCBI Taxonomy" id="2682096"/>
    <lineage>
        <taxon>Bacteria</taxon>
        <taxon>Pseudomonadati</taxon>
        <taxon>Pseudomonadota</taxon>
        <taxon>Alphaproteobacteria</taxon>
        <taxon>Hyphomicrobiales</taxon>
        <taxon>Phyllobacteriaceae</taxon>
        <taxon>Nitratireductor</taxon>
    </lineage>
</organism>
<dbReference type="AlphaFoldDB" id="A0A844QH80"/>
<dbReference type="InterPro" id="IPR013078">
    <property type="entry name" value="His_Pase_superF_clade-1"/>
</dbReference>
<comment type="caution">
    <text evidence="2">The sequence shown here is derived from an EMBL/GenBank/DDBJ whole genome shotgun (WGS) entry which is preliminary data.</text>
</comment>
<dbReference type="RefSeq" id="WP_156712301.1">
    <property type="nucleotide sequence ID" value="NZ_WPHG01000002.1"/>
</dbReference>
<proteinExistence type="predicted"/>
<dbReference type="EMBL" id="WPHG01000002">
    <property type="protein sequence ID" value="MVA97330.1"/>
    <property type="molecule type" value="Genomic_DNA"/>
</dbReference>
<reference evidence="2 3" key="1">
    <citation type="submission" date="2019-12" db="EMBL/GenBank/DDBJ databases">
        <title>Nitratireductor arenosus sp. nov., Isolated from sea sand, Jeju island, South Korea.</title>
        <authorList>
            <person name="Kim W."/>
        </authorList>
    </citation>
    <scope>NUCLEOTIDE SEQUENCE [LARGE SCALE GENOMIC DNA]</scope>
    <source>
        <strain evidence="2 3">CAU 1489</strain>
    </source>
</reference>
<dbReference type="Gene3D" id="3.40.50.1240">
    <property type="entry name" value="Phosphoglycerate mutase-like"/>
    <property type="match status" value="1"/>
</dbReference>
<feature type="signal peptide" evidence="1">
    <location>
        <begin position="1"/>
        <end position="19"/>
    </location>
</feature>
<protein>
    <submittedName>
        <fullName evidence="2">Histidine phosphatase family protein</fullName>
    </submittedName>
</protein>
<dbReference type="SMART" id="SM00855">
    <property type="entry name" value="PGAM"/>
    <property type="match status" value="1"/>
</dbReference>